<dbReference type="GO" id="GO:0016787">
    <property type="term" value="F:hydrolase activity"/>
    <property type="evidence" value="ECO:0007669"/>
    <property type="project" value="UniProtKB-KW"/>
</dbReference>
<dbReference type="PANTHER" id="PTHR47623">
    <property type="entry name" value="OS09G0287300 PROTEIN"/>
    <property type="match status" value="1"/>
</dbReference>
<dbReference type="InterPro" id="IPR029033">
    <property type="entry name" value="His_PPase_superfam"/>
</dbReference>
<dbReference type="SUPFAM" id="SSF53254">
    <property type="entry name" value="Phosphoglycerate mutase-like"/>
    <property type="match status" value="1"/>
</dbReference>
<accession>A0AA97CSJ7</accession>
<dbReference type="InterPro" id="IPR013078">
    <property type="entry name" value="His_Pase_superF_clade-1"/>
</dbReference>
<dbReference type="AlphaFoldDB" id="A0AA97CSJ7"/>
<keyword evidence="1" id="KW-0378">Hydrolase</keyword>
<organism evidence="1">
    <name type="scientific">Gordonia sp. MP11Mi</name>
    <dbReference type="NCBI Taxonomy" id="3022769"/>
    <lineage>
        <taxon>Bacteria</taxon>
        <taxon>Bacillati</taxon>
        <taxon>Actinomycetota</taxon>
        <taxon>Actinomycetes</taxon>
        <taxon>Mycobacteriales</taxon>
        <taxon>Gordoniaceae</taxon>
        <taxon>Gordonia</taxon>
    </lineage>
</organism>
<dbReference type="Pfam" id="PF00300">
    <property type="entry name" value="His_Phos_1"/>
    <property type="match status" value="1"/>
</dbReference>
<dbReference type="PANTHER" id="PTHR47623:SF1">
    <property type="entry name" value="OS09G0287300 PROTEIN"/>
    <property type="match status" value="1"/>
</dbReference>
<name>A0AA97CSJ7_9ACTN</name>
<proteinExistence type="predicted"/>
<protein>
    <recommendedName>
        <fullName evidence="2">Histidine phosphatase family protein</fullName>
    </recommendedName>
</protein>
<dbReference type="Gene3D" id="3.40.50.1240">
    <property type="entry name" value="Phosphoglycerate mutase-like"/>
    <property type="match status" value="1"/>
</dbReference>
<dbReference type="RefSeq" id="WP_420040937.1">
    <property type="nucleotide sequence ID" value="NZ_CP128986.1"/>
</dbReference>
<evidence type="ECO:0008006" key="2">
    <source>
        <dbReference type="Google" id="ProtNLM"/>
    </source>
</evidence>
<reference evidence="1" key="1">
    <citation type="submission" date="2023-06" db="EMBL/GenBank/DDBJ databases">
        <title>Gordonia sp. nov. and Pseudochrobactrum sp. nov., two species isolated from the burying beetle Nicrophorus vespilloides.</title>
        <authorList>
            <person name="Poehlein A."/>
            <person name="Guzman J."/>
            <person name="Daniel R."/>
            <person name="Vilcinskas A."/>
        </authorList>
    </citation>
    <scope>NUCLEOTIDE SEQUENCE</scope>
    <source>
        <strain evidence="1">MP11Mi</strain>
    </source>
</reference>
<evidence type="ECO:0000313" key="1">
    <source>
        <dbReference type="EMBL" id="WOC11640.1"/>
    </source>
</evidence>
<dbReference type="EMBL" id="CP128986">
    <property type="protein sequence ID" value="WOC11640.1"/>
    <property type="molecule type" value="Genomic_DNA"/>
</dbReference>
<sequence>MSRTLILLRHGKSDYPFGVPDHQRPLNDRGRRQATLAGDWIRGDGYRVDTVLCSTATRTRQTLERTGIDAPTRYVDDIYGGTPDELLETTRVHAPADAQTVLMVGHFPGLPETALTLDPSGTIDRFPTSAYAVVRIGVEWDRIGLDVDADADLCAMRVPR</sequence>
<dbReference type="CDD" id="cd07067">
    <property type="entry name" value="HP_PGM_like"/>
    <property type="match status" value="1"/>
</dbReference>
<gene>
    <name evidence="1" type="ORF">MP11Mi_07130</name>
</gene>
<dbReference type="SMART" id="SM00855">
    <property type="entry name" value="PGAM"/>
    <property type="match status" value="1"/>
</dbReference>